<gene>
    <name evidence="1" type="ORF">GJR95_28410</name>
</gene>
<dbReference type="Proteomes" id="UP000464577">
    <property type="component" value="Chromosome"/>
</dbReference>
<name>A0A6P1W3V6_9BACT</name>
<dbReference type="RefSeq" id="WP_162389098.1">
    <property type="nucleotide sequence ID" value="NZ_CP045997.1"/>
</dbReference>
<evidence type="ECO:0000313" key="2">
    <source>
        <dbReference type="Proteomes" id="UP000464577"/>
    </source>
</evidence>
<dbReference type="AlphaFoldDB" id="A0A6P1W3V6"/>
<dbReference type="Gene3D" id="2.60.20.10">
    <property type="entry name" value="Crystallins"/>
    <property type="match status" value="1"/>
</dbReference>
<reference evidence="1 2" key="1">
    <citation type="submission" date="2019-11" db="EMBL/GenBank/DDBJ databases">
        <title>Spirosoma endbachense sp. nov., isolated from a natural salt meadow.</title>
        <authorList>
            <person name="Rojas J."/>
            <person name="Ambika Manirajan B."/>
            <person name="Ratering S."/>
            <person name="Suarez C."/>
            <person name="Geissler-Plaum R."/>
            <person name="Schnell S."/>
        </authorList>
    </citation>
    <scope>NUCLEOTIDE SEQUENCE [LARGE SCALE GENOMIC DNA]</scope>
    <source>
        <strain evidence="1 2">I-24</strain>
    </source>
</reference>
<organism evidence="1 2">
    <name type="scientific">Spirosoma endbachense</name>
    <dbReference type="NCBI Taxonomy" id="2666025"/>
    <lineage>
        <taxon>Bacteria</taxon>
        <taxon>Pseudomonadati</taxon>
        <taxon>Bacteroidota</taxon>
        <taxon>Cytophagia</taxon>
        <taxon>Cytophagales</taxon>
        <taxon>Cytophagaceae</taxon>
        <taxon>Spirosoma</taxon>
    </lineage>
</organism>
<sequence length="82" mass="9016">MAYTRSGGPAEYSTIHNLPGSGDYDWGDQIGSVRTGSQCWVVVYTDENVDDTTIVIGPDSQISDLRGLEYEIDSIQIFDRAP</sequence>
<accession>A0A6P1W3V6</accession>
<protein>
    <submittedName>
        <fullName evidence="1">Uncharacterized protein</fullName>
    </submittedName>
</protein>
<keyword evidence="2" id="KW-1185">Reference proteome</keyword>
<proteinExistence type="predicted"/>
<dbReference type="EMBL" id="CP045997">
    <property type="protein sequence ID" value="QHV98689.1"/>
    <property type="molecule type" value="Genomic_DNA"/>
</dbReference>
<dbReference type="KEGG" id="senf:GJR95_28410"/>
<evidence type="ECO:0000313" key="1">
    <source>
        <dbReference type="EMBL" id="QHV98689.1"/>
    </source>
</evidence>